<evidence type="ECO:0000256" key="1">
    <source>
        <dbReference type="ARBA" id="ARBA00004202"/>
    </source>
</evidence>
<dbReference type="InterPro" id="IPR003439">
    <property type="entry name" value="ABC_transporter-like_ATP-bd"/>
</dbReference>
<sequence length="284" mass="32609">MGIQFEKVNFSYGKSNNMQQKWVLKDINLKINSQDEFIALVGQTGSGKSTLVQLMNALLTTNMGKVAIFGQTIDCKTKKKLLIPLRGQVGLVFQFPEYQLFETTILKDVMFAPLNFCKNKKEATIKAIEALEQTKIDPSLHQKSPFQISDGQQRKVAIAGVLAMEPNILILDEPTRGLDLESQINIMLFLKELNTVARKTIIMITHDMNLVAQYAKRVITLFQGKILFDGLKEAFFEHPQFLKFHLDMPETFKILKYLNYTLGIPFKPQYHFSDLLQYLKKFYD</sequence>
<name>A0ABS5K2W4_9MOLU</name>
<comment type="similarity">
    <text evidence="2">Belongs to the ABC transporter superfamily.</text>
</comment>
<dbReference type="InterPro" id="IPR015856">
    <property type="entry name" value="ABC_transpr_CbiO/EcfA_su"/>
</dbReference>
<organism evidence="10 11">
    <name type="scientific">'Fragaria x ananassa' phyllody phytoplasma</name>
    <dbReference type="NCBI Taxonomy" id="2358428"/>
    <lineage>
        <taxon>Bacteria</taxon>
        <taxon>Bacillati</taxon>
        <taxon>Mycoplasmatota</taxon>
        <taxon>Mollicutes</taxon>
        <taxon>Acholeplasmatales</taxon>
        <taxon>Acholeplasmataceae</taxon>
        <taxon>Candidatus Phytoplasma</taxon>
        <taxon>16SrXIII (Mexican periwinkle virescence group)</taxon>
    </lineage>
</organism>
<keyword evidence="6" id="KW-0067">ATP-binding</keyword>
<evidence type="ECO:0000256" key="2">
    <source>
        <dbReference type="ARBA" id="ARBA00005417"/>
    </source>
</evidence>
<dbReference type="Gene3D" id="3.40.50.300">
    <property type="entry name" value="P-loop containing nucleotide triphosphate hydrolases"/>
    <property type="match status" value="1"/>
</dbReference>
<dbReference type="Pfam" id="PF00005">
    <property type="entry name" value="ABC_tran"/>
    <property type="match status" value="1"/>
</dbReference>
<keyword evidence="4" id="KW-1003">Cell membrane</keyword>
<dbReference type="InterPro" id="IPR003593">
    <property type="entry name" value="AAA+_ATPase"/>
</dbReference>
<proteinExistence type="inferred from homology"/>
<keyword evidence="8" id="KW-0472">Membrane</keyword>
<dbReference type="SMART" id="SM00382">
    <property type="entry name" value="AAA"/>
    <property type="match status" value="1"/>
</dbReference>
<keyword evidence="5" id="KW-0547">Nucleotide-binding</keyword>
<dbReference type="SUPFAM" id="SSF52540">
    <property type="entry name" value="P-loop containing nucleoside triphosphate hydrolases"/>
    <property type="match status" value="1"/>
</dbReference>
<keyword evidence="3" id="KW-0813">Transport</keyword>
<dbReference type="Proteomes" id="UP000811481">
    <property type="component" value="Unassembled WGS sequence"/>
</dbReference>
<evidence type="ECO:0000259" key="9">
    <source>
        <dbReference type="PROSITE" id="PS50893"/>
    </source>
</evidence>
<protein>
    <submittedName>
        <fullName evidence="10">Energy-coupling factor transporter ATPase</fullName>
    </submittedName>
</protein>
<reference evidence="10" key="1">
    <citation type="submission" date="2021-04" db="EMBL/GenBank/DDBJ databases">
        <title>Draft genome sequence of StrPh-CL8, a phytoplasma strain causing strawberry phyllody in Chile.</title>
        <authorList>
            <person name="Cui W."/>
            <person name="Zamorano A."/>
            <person name="Fiore N."/>
        </authorList>
    </citation>
    <scope>NUCLEOTIDE SEQUENCE [LARGE SCALE GENOMIC DNA]</scope>
    <source>
        <strain evidence="10">StrPh-Cl</strain>
    </source>
</reference>
<evidence type="ECO:0000256" key="6">
    <source>
        <dbReference type="ARBA" id="ARBA00022840"/>
    </source>
</evidence>
<keyword evidence="7" id="KW-1278">Translocase</keyword>
<dbReference type="EMBL" id="JAGVRH010000002">
    <property type="protein sequence ID" value="MBS2126229.1"/>
    <property type="molecule type" value="Genomic_DNA"/>
</dbReference>
<dbReference type="InterPro" id="IPR050095">
    <property type="entry name" value="ECF_ABC_transporter_ATP-bd"/>
</dbReference>
<dbReference type="PROSITE" id="PS50893">
    <property type="entry name" value="ABC_TRANSPORTER_2"/>
    <property type="match status" value="1"/>
</dbReference>
<dbReference type="CDD" id="cd03225">
    <property type="entry name" value="ABC_cobalt_CbiO_domain1"/>
    <property type="match status" value="1"/>
</dbReference>
<feature type="domain" description="ABC transporter" evidence="9">
    <location>
        <begin position="3"/>
        <end position="248"/>
    </location>
</feature>
<dbReference type="PANTHER" id="PTHR43553">
    <property type="entry name" value="HEAVY METAL TRANSPORTER"/>
    <property type="match status" value="1"/>
</dbReference>
<evidence type="ECO:0000256" key="4">
    <source>
        <dbReference type="ARBA" id="ARBA00022475"/>
    </source>
</evidence>
<dbReference type="PANTHER" id="PTHR43553:SF27">
    <property type="entry name" value="ENERGY-COUPLING FACTOR TRANSPORTER ATP-BINDING PROTEIN ECFA2"/>
    <property type="match status" value="1"/>
</dbReference>
<evidence type="ECO:0000313" key="11">
    <source>
        <dbReference type="Proteomes" id="UP000811481"/>
    </source>
</evidence>
<evidence type="ECO:0000256" key="8">
    <source>
        <dbReference type="ARBA" id="ARBA00023136"/>
    </source>
</evidence>
<dbReference type="InterPro" id="IPR027417">
    <property type="entry name" value="P-loop_NTPase"/>
</dbReference>
<evidence type="ECO:0000256" key="7">
    <source>
        <dbReference type="ARBA" id="ARBA00022967"/>
    </source>
</evidence>
<evidence type="ECO:0000313" key="10">
    <source>
        <dbReference type="EMBL" id="MBS2126229.1"/>
    </source>
</evidence>
<evidence type="ECO:0000256" key="5">
    <source>
        <dbReference type="ARBA" id="ARBA00022741"/>
    </source>
</evidence>
<comment type="subcellular location">
    <subcellularLocation>
        <location evidence="1">Cell membrane</location>
        <topology evidence="1">Peripheral membrane protein</topology>
    </subcellularLocation>
</comment>
<dbReference type="RefSeq" id="WP_212330919.1">
    <property type="nucleotide sequence ID" value="NZ_JAGVRH010000002.1"/>
</dbReference>
<comment type="caution">
    <text evidence="10">The sequence shown here is derived from an EMBL/GenBank/DDBJ whole genome shotgun (WGS) entry which is preliminary data.</text>
</comment>
<accession>A0ABS5K2W4</accession>
<evidence type="ECO:0000256" key="3">
    <source>
        <dbReference type="ARBA" id="ARBA00022448"/>
    </source>
</evidence>
<keyword evidence="11" id="KW-1185">Reference proteome</keyword>
<gene>
    <name evidence="10" type="ORF">J8J04_00720</name>
</gene>